<dbReference type="InterPro" id="IPR018271">
    <property type="entry name" value="Ribosomal_uS14_CS"/>
</dbReference>
<protein>
    <recommendedName>
        <fullName evidence="7">Small ribosomal subunit protein uS14</fullName>
    </recommendedName>
</protein>
<dbReference type="GO" id="GO:0008270">
    <property type="term" value="F:zinc ion binding"/>
    <property type="evidence" value="ECO:0007669"/>
    <property type="project" value="UniProtKB-UniRule"/>
</dbReference>
<dbReference type="InterPro" id="IPR001209">
    <property type="entry name" value="Ribosomal_uS14"/>
</dbReference>
<evidence type="ECO:0000256" key="3">
    <source>
        <dbReference type="ARBA" id="ARBA00022833"/>
    </source>
</evidence>
<name>A0A1W1I6S0_9BACT</name>
<comment type="function">
    <text evidence="7">Binds 16S rRNA, required for the assembly of 30S particles and may also be responsible for determining the conformation of the 16S rRNA at the A site.</text>
</comment>
<keyword evidence="3 7" id="KW-0862">Zinc</keyword>
<dbReference type="STRING" id="1325564.NSJP_2351"/>
<comment type="similarity">
    <text evidence="7">Belongs to the universal ribosomal protein uS14 family. Zinc-binding uS14 subfamily.</text>
</comment>
<keyword evidence="1 7" id="KW-0479">Metal-binding</keyword>
<dbReference type="GO" id="GO:0005840">
    <property type="term" value="C:ribosome"/>
    <property type="evidence" value="ECO:0007669"/>
    <property type="project" value="UniProtKB-KW"/>
</dbReference>
<dbReference type="Gene3D" id="4.10.830.10">
    <property type="entry name" value="30s Ribosomal Protein S14, Chain N"/>
    <property type="match status" value="1"/>
</dbReference>
<dbReference type="GO" id="GO:1990904">
    <property type="term" value="C:ribonucleoprotein complex"/>
    <property type="evidence" value="ECO:0007669"/>
    <property type="project" value="UniProtKB-KW"/>
</dbReference>
<evidence type="ECO:0000256" key="2">
    <source>
        <dbReference type="ARBA" id="ARBA00022730"/>
    </source>
</evidence>
<dbReference type="GO" id="GO:0006412">
    <property type="term" value="P:translation"/>
    <property type="evidence" value="ECO:0007669"/>
    <property type="project" value="UniProtKB-UniRule"/>
</dbReference>
<keyword evidence="6 7" id="KW-0687">Ribonucleoprotein</keyword>
<keyword evidence="4 7" id="KW-0694">RNA-binding</keyword>
<accession>A0A1W1I6S0</accession>
<evidence type="ECO:0000256" key="1">
    <source>
        <dbReference type="ARBA" id="ARBA00022723"/>
    </source>
</evidence>
<reference evidence="8 9" key="1">
    <citation type="submission" date="2017-03" db="EMBL/GenBank/DDBJ databases">
        <authorList>
            <person name="Afonso C.L."/>
            <person name="Miller P.J."/>
            <person name="Scott M.A."/>
            <person name="Spackman E."/>
            <person name="Goraichik I."/>
            <person name="Dimitrov K.M."/>
            <person name="Suarez D.L."/>
            <person name="Swayne D.E."/>
        </authorList>
    </citation>
    <scope>NUCLEOTIDE SEQUENCE [LARGE SCALE GENOMIC DNA]</scope>
    <source>
        <strain evidence="8">Genome sequencing of Nitrospira japonica strain NJ11</strain>
    </source>
</reference>
<feature type="binding site" evidence="7">
    <location>
        <position position="43"/>
    </location>
    <ligand>
        <name>Zn(2+)</name>
        <dbReference type="ChEBI" id="CHEBI:29105"/>
    </ligand>
</feature>
<dbReference type="EMBL" id="LT828648">
    <property type="protein sequence ID" value="SLM48523.1"/>
    <property type="molecule type" value="Genomic_DNA"/>
</dbReference>
<evidence type="ECO:0000256" key="4">
    <source>
        <dbReference type="ARBA" id="ARBA00022884"/>
    </source>
</evidence>
<proteinExistence type="inferred from homology"/>
<dbReference type="PROSITE" id="PS00527">
    <property type="entry name" value="RIBOSOMAL_S14"/>
    <property type="match status" value="1"/>
</dbReference>
<dbReference type="InterPro" id="IPR043140">
    <property type="entry name" value="Ribosomal_uS14_sf"/>
</dbReference>
<dbReference type="RefSeq" id="WP_080886892.1">
    <property type="nucleotide sequence ID" value="NZ_LT828648.1"/>
</dbReference>
<keyword evidence="5 7" id="KW-0689">Ribosomal protein</keyword>
<comment type="cofactor">
    <cofactor evidence="7">
        <name>Zn(2+)</name>
        <dbReference type="ChEBI" id="CHEBI:29105"/>
    </cofactor>
    <text evidence="7">Binds 1 zinc ion per subunit.</text>
</comment>
<dbReference type="OrthoDB" id="9810484at2"/>
<evidence type="ECO:0000256" key="5">
    <source>
        <dbReference type="ARBA" id="ARBA00022980"/>
    </source>
</evidence>
<evidence type="ECO:0000313" key="8">
    <source>
        <dbReference type="EMBL" id="SLM48523.1"/>
    </source>
</evidence>
<evidence type="ECO:0000256" key="7">
    <source>
        <dbReference type="HAMAP-Rule" id="MF_01364"/>
    </source>
</evidence>
<feature type="binding site" evidence="7">
    <location>
        <position position="24"/>
    </location>
    <ligand>
        <name>Zn(2+)</name>
        <dbReference type="ChEBI" id="CHEBI:29105"/>
    </ligand>
</feature>
<dbReference type="NCBIfam" id="NF005974">
    <property type="entry name" value="PRK08061.1"/>
    <property type="match status" value="1"/>
</dbReference>
<dbReference type="HAMAP" id="MF_01364_B">
    <property type="entry name" value="Ribosomal_uS14_2_B"/>
    <property type="match status" value="1"/>
</dbReference>
<keyword evidence="9" id="KW-1185">Reference proteome</keyword>
<evidence type="ECO:0000313" key="9">
    <source>
        <dbReference type="Proteomes" id="UP000192042"/>
    </source>
</evidence>
<dbReference type="InterPro" id="IPR023053">
    <property type="entry name" value="Ribosomal_uS14_bact"/>
</dbReference>
<dbReference type="SUPFAM" id="SSF57716">
    <property type="entry name" value="Glucocorticoid receptor-like (DNA-binding domain)"/>
    <property type="match status" value="1"/>
</dbReference>
<gene>
    <name evidence="7 8" type="primary">rpsZ</name>
    <name evidence="7" type="synonym">rpsN</name>
    <name evidence="8" type="ORF">NSJP_2351</name>
</gene>
<sequence>MSRLALRNKCAKKPKFSSRAYHRCGICGRVHGFLRRFKMCRICFRLLSLKGEIPGVRKASW</sequence>
<feature type="binding site" evidence="7">
    <location>
        <position position="27"/>
    </location>
    <ligand>
        <name>Zn(2+)</name>
        <dbReference type="ChEBI" id="CHEBI:29105"/>
    </ligand>
</feature>
<dbReference type="AlphaFoldDB" id="A0A1W1I6S0"/>
<evidence type="ECO:0000256" key="6">
    <source>
        <dbReference type="ARBA" id="ARBA00023274"/>
    </source>
</evidence>
<organism evidence="8 9">
    <name type="scientific">Nitrospira japonica</name>
    <dbReference type="NCBI Taxonomy" id="1325564"/>
    <lineage>
        <taxon>Bacteria</taxon>
        <taxon>Pseudomonadati</taxon>
        <taxon>Nitrospirota</taxon>
        <taxon>Nitrospiria</taxon>
        <taxon>Nitrospirales</taxon>
        <taxon>Nitrospiraceae</taxon>
        <taxon>Nitrospira</taxon>
    </lineage>
</organism>
<feature type="binding site" evidence="7">
    <location>
        <position position="40"/>
    </location>
    <ligand>
        <name>Zn(2+)</name>
        <dbReference type="ChEBI" id="CHEBI:29105"/>
    </ligand>
</feature>
<dbReference type="Pfam" id="PF00253">
    <property type="entry name" value="Ribosomal_S14"/>
    <property type="match status" value="1"/>
</dbReference>
<dbReference type="KEGG" id="nja:NSJP_2351"/>
<keyword evidence="2 7" id="KW-0699">rRNA-binding</keyword>
<dbReference type="Proteomes" id="UP000192042">
    <property type="component" value="Chromosome I"/>
</dbReference>
<dbReference type="GO" id="GO:0019843">
    <property type="term" value="F:rRNA binding"/>
    <property type="evidence" value="ECO:0007669"/>
    <property type="project" value="UniProtKB-UniRule"/>
</dbReference>
<comment type="subunit">
    <text evidence="7">Part of the 30S ribosomal subunit. Contacts proteins S3 and S10.</text>
</comment>
<dbReference type="GO" id="GO:0003735">
    <property type="term" value="F:structural constituent of ribosome"/>
    <property type="evidence" value="ECO:0007669"/>
    <property type="project" value="InterPro"/>
</dbReference>